<evidence type="ECO:0000313" key="3">
    <source>
        <dbReference type="Proteomes" id="UP001230654"/>
    </source>
</evidence>
<dbReference type="InterPro" id="IPR013780">
    <property type="entry name" value="Glyco_hydro_b"/>
</dbReference>
<dbReference type="RefSeq" id="WP_307161531.1">
    <property type="nucleotide sequence ID" value="NZ_JAUSWV010000002.1"/>
</dbReference>
<organism evidence="2 3">
    <name type="scientific">Streptomyces rishiriensis</name>
    <dbReference type="NCBI Taxonomy" id="68264"/>
    <lineage>
        <taxon>Bacteria</taxon>
        <taxon>Bacillati</taxon>
        <taxon>Actinomycetota</taxon>
        <taxon>Actinomycetes</taxon>
        <taxon>Kitasatosporales</taxon>
        <taxon>Streptomycetaceae</taxon>
        <taxon>Streptomyces</taxon>
    </lineage>
</organism>
<reference evidence="2 3" key="1">
    <citation type="submission" date="2023-07" db="EMBL/GenBank/DDBJ databases">
        <title>Comparative genomics of wheat-associated soil bacteria to identify genetic determinants of phenazine resistance.</title>
        <authorList>
            <person name="Mouncey N."/>
        </authorList>
    </citation>
    <scope>NUCLEOTIDE SEQUENCE [LARGE SCALE GENOMIC DNA]</scope>
    <source>
        <strain evidence="2 3">B2I6</strain>
    </source>
</reference>
<accession>A0ABU0NIP1</accession>
<dbReference type="Proteomes" id="UP001230654">
    <property type="component" value="Unassembled WGS sequence"/>
</dbReference>
<comment type="caution">
    <text evidence="2">The sequence shown here is derived from an EMBL/GenBank/DDBJ whole genome shotgun (WGS) entry which is preliminary data.</text>
</comment>
<sequence length="60" mass="6257">MRRRGTDAGYLFLIDHAGRGAEIPADEVELLTGRPVVGSVTVPEGGVAVVREPVAEPSGE</sequence>
<keyword evidence="3" id="KW-1185">Reference proteome</keyword>
<dbReference type="Gene3D" id="2.60.40.1180">
    <property type="entry name" value="Golgi alpha-mannosidase II"/>
    <property type="match status" value="1"/>
</dbReference>
<feature type="domain" description="Beta-galactosidase C-terminal" evidence="1">
    <location>
        <begin position="2"/>
        <end position="52"/>
    </location>
</feature>
<protein>
    <recommendedName>
        <fullName evidence="1">Beta-galactosidase C-terminal domain-containing protein</fullName>
    </recommendedName>
</protein>
<dbReference type="InterPro" id="IPR013739">
    <property type="entry name" value="Beta_galactosidase_C"/>
</dbReference>
<gene>
    <name evidence="2" type="ORF">QF030_001162</name>
</gene>
<evidence type="ECO:0000313" key="2">
    <source>
        <dbReference type="EMBL" id="MDQ0578984.1"/>
    </source>
</evidence>
<dbReference type="EMBL" id="JAUSWV010000002">
    <property type="protein sequence ID" value="MDQ0578984.1"/>
    <property type="molecule type" value="Genomic_DNA"/>
</dbReference>
<dbReference type="Pfam" id="PF08533">
    <property type="entry name" value="Glyco_hydro_42C"/>
    <property type="match status" value="1"/>
</dbReference>
<evidence type="ECO:0000259" key="1">
    <source>
        <dbReference type="Pfam" id="PF08533"/>
    </source>
</evidence>
<name>A0ABU0NIP1_STRRH</name>
<proteinExistence type="predicted"/>